<name>A0A134AKH1_9FIRM</name>
<evidence type="ECO:0000256" key="8">
    <source>
        <dbReference type="ARBA" id="ARBA00023002"/>
    </source>
</evidence>
<dbReference type="InterPro" id="IPR036291">
    <property type="entry name" value="NAD(P)-bd_dom_sf"/>
</dbReference>
<dbReference type="SUPFAM" id="SSF55347">
    <property type="entry name" value="Glyceraldehyde-3-phosphate dehydrogenase-like, C-terminal domain"/>
    <property type="match status" value="1"/>
</dbReference>
<dbReference type="PATRIC" id="fig|755172.3.peg.215"/>
<dbReference type="InterPro" id="IPR005106">
    <property type="entry name" value="Asp/hSer_DH_NAD-bd"/>
</dbReference>
<comment type="catalytic activity">
    <reaction evidence="11">
        <text>L-homoserine + NADP(+) = L-aspartate 4-semialdehyde + NADPH + H(+)</text>
        <dbReference type="Rhea" id="RHEA:15761"/>
        <dbReference type="ChEBI" id="CHEBI:15378"/>
        <dbReference type="ChEBI" id="CHEBI:57476"/>
        <dbReference type="ChEBI" id="CHEBI:57783"/>
        <dbReference type="ChEBI" id="CHEBI:58349"/>
        <dbReference type="ChEBI" id="CHEBI:537519"/>
        <dbReference type="EC" id="1.1.1.3"/>
    </reaction>
    <physiologicalReaction direction="right-to-left" evidence="11">
        <dbReference type="Rhea" id="RHEA:15763"/>
    </physiologicalReaction>
</comment>
<comment type="similarity">
    <text evidence="3 12">Belongs to the homoserine dehydrogenase family.</text>
</comment>
<proteinExistence type="inferred from homology"/>
<dbReference type="PANTHER" id="PTHR43331:SF1">
    <property type="entry name" value="HOMOSERINE DEHYDROGENASE"/>
    <property type="match status" value="1"/>
</dbReference>
<dbReference type="UniPathway" id="UPA00050">
    <property type="reaction ID" value="UER00063"/>
</dbReference>
<protein>
    <recommendedName>
        <fullName evidence="5 12">Homoserine dehydrogenase</fullName>
        <shortName evidence="12">HDH</shortName>
        <ecNumber evidence="4 12">1.1.1.3</ecNumber>
    </recommendedName>
</protein>
<dbReference type="AlphaFoldDB" id="A0A134AKH1"/>
<feature type="binding site" evidence="14">
    <location>
        <begin position="7"/>
        <end position="12"/>
    </location>
    <ligand>
        <name>NADP(+)</name>
        <dbReference type="ChEBI" id="CHEBI:58349"/>
    </ligand>
</feature>
<dbReference type="Gene3D" id="3.30.360.10">
    <property type="entry name" value="Dihydrodipicolinate Reductase, domain 2"/>
    <property type="match status" value="1"/>
</dbReference>
<evidence type="ECO:0000313" key="17">
    <source>
        <dbReference type="EMBL" id="KXB68201.1"/>
    </source>
</evidence>
<keyword evidence="18" id="KW-1185">Reference proteome</keyword>
<comment type="pathway">
    <text evidence="2">Amino-acid biosynthesis; L-methionine biosynthesis via de novo pathway; L-homoserine from L-aspartate: step 3/3.</text>
</comment>
<dbReference type="Pfam" id="PF03447">
    <property type="entry name" value="NAD_binding_3"/>
    <property type="match status" value="1"/>
</dbReference>
<evidence type="ECO:0000256" key="10">
    <source>
        <dbReference type="ARBA" id="ARBA00023167"/>
    </source>
</evidence>
<evidence type="ECO:0000259" key="16">
    <source>
        <dbReference type="Pfam" id="PF03447"/>
    </source>
</evidence>
<comment type="caution">
    <text evidence="17">The sequence shown here is derived from an EMBL/GenBank/DDBJ whole genome shotgun (WGS) entry which is preliminary data.</text>
</comment>
<evidence type="ECO:0000256" key="7">
    <source>
        <dbReference type="ARBA" id="ARBA00022697"/>
    </source>
</evidence>
<dbReference type="RefSeq" id="WP_068366440.1">
    <property type="nucleotide sequence ID" value="NZ_CAUPGT010000001.1"/>
</dbReference>
<dbReference type="NCBIfam" id="NF004976">
    <property type="entry name" value="PRK06349.1"/>
    <property type="match status" value="1"/>
</dbReference>
<gene>
    <name evidence="17" type="ORF">HMPREF1863_00222</name>
</gene>
<dbReference type="InterPro" id="IPR022697">
    <property type="entry name" value="HDH_short"/>
</dbReference>
<accession>A0A134AKH1</accession>
<evidence type="ECO:0000256" key="5">
    <source>
        <dbReference type="ARBA" id="ARBA00013376"/>
    </source>
</evidence>
<evidence type="ECO:0000256" key="13">
    <source>
        <dbReference type="PIRSR" id="PIRSR036497-1"/>
    </source>
</evidence>
<evidence type="ECO:0000256" key="12">
    <source>
        <dbReference type="PIRNR" id="PIRNR036497"/>
    </source>
</evidence>
<keyword evidence="6 12" id="KW-0028">Amino-acid biosynthesis</keyword>
<dbReference type="GO" id="GO:0009088">
    <property type="term" value="P:threonine biosynthetic process"/>
    <property type="evidence" value="ECO:0007669"/>
    <property type="project" value="UniProtKB-UniPathway"/>
</dbReference>
<evidence type="ECO:0000256" key="4">
    <source>
        <dbReference type="ARBA" id="ARBA00013213"/>
    </source>
</evidence>
<dbReference type="GO" id="GO:0004412">
    <property type="term" value="F:homoserine dehydrogenase activity"/>
    <property type="evidence" value="ECO:0007669"/>
    <property type="project" value="UniProtKB-EC"/>
</dbReference>
<evidence type="ECO:0000313" key="18">
    <source>
        <dbReference type="Proteomes" id="UP000070442"/>
    </source>
</evidence>
<reference evidence="18" key="1">
    <citation type="submission" date="2016-01" db="EMBL/GenBank/DDBJ databases">
        <authorList>
            <person name="Mitreva M."/>
            <person name="Pepin K.H."/>
            <person name="Mihindukulasuriya K.A."/>
            <person name="Fulton R."/>
            <person name="Fronick C."/>
            <person name="O'Laughlin M."/>
            <person name="Miner T."/>
            <person name="Herter B."/>
            <person name="Rosa B.A."/>
            <person name="Cordes M."/>
            <person name="Tomlinson C."/>
            <person name="Wollam A."/>
            <person name="Palsikar V.B."/>
            <person name="Mardis E.R."/>
            <person name="Wilson R.K."/>
        </authorList>
    </citation>
    <scope>NUCLEOTIDE SEQUENCE [LARGE SCALE GENOMIC DNA]</scope>
    <source>
        <strain evidence="18">DNF00729</strain>
    </source>
</reference>
<dbReference type="GO" id="GO:0009086">
    <property type="term" value="P:methionine biosynthetic process"/>
    <property type="evidence" value="ECO:0007669"/>
    <property type="project" value="UniProtKB-KW"/>
</dbReference>
<feature type="domain" description="Homoserine dehydrogenase catalytic" evidence="15">
    <location>
        <begin position="133"/>
        <end position="310"/>
    </location>
</feature>
<evidence type="ECO:0000256" key="3">
    <source>
        <dbReference type="ARBA" id="ARBA00006753"/>
    </source>
</evidence>
<sequence>MKIALIGFGTVGRGAYDILKARHNILKETVGEMDIAYIVASDRSAERLGKELPEKVVTAKDYDAVLKEVDIVAEATGAMDMAYDYMKRALEAGVAVVTANKAAVSAHFEELNAIAEKEEVPFLFEAAVGGGIPVLTPLRGLCLENEIEKVQGILNGTCNYLINAMFKEGAEYDATLKLCQELGYAEQDPTDDVEGFDTRRKLHLLIEMAFGHVDGDAIPTRGIAQLNGDIVSFLKSKGQKVKLVASAKPAKDGIEAVVEPVILDEADSLAILPDAINQVNVKGSFVGDLAFTGPGAGKEPTGNAVVADIISAATKSAMPLLKRGGKKLAPVKGRYLVAKKLSGDVAEREEGEFTITKEIPRETLLDLIDKDTFFARIESDTL</sequence>
<dbReference type="EC" id="1.1.1.3" evidence="4 12"/>
<evidence type="ECO:0000256" key="2">
    <source>
        <dbReference type="ARBA" id="ARBA00005062"/>
    </source>
</evidence>
<dbReference type="Pfam" id="PF00742">
    <property type="entry name" value="Homoserine_dh"/>
    <property type="match status" value="1"/>
</dbReference>
<keyword evidence="10 12" id="KW-0486">Methionine biosynthesis</keyword>
<organism evidence="17 18">
    <name type="scientific">Aedoeadaptatus coxii</name>
    <dbReference type="NCBI Taxonomy" id="755172"/>
    <lineage>
        <taxon>Bacteria</taxon>
        <taxon>Bacillati</taxon>
        <taxon>Bacillota</taxon>
        <taxon>Tissierellia</taxon>
        <taxon>Tissierellales</taxon>
        <taxon>Peptoniphilaceae</taxon>
        <taxon>Aedoeadaptatus</taxon>
    </lineage>
</organism>
<keyword evidence="7 12" id="KW-0791">Threonine biosynthesis</keyword>
<feature type="domain" description="Aspartate/homoserine dehydrogenase NAD-binding" evidence="16">
    <location>
        <begin position="7"/>
        <end position="125"/>
    </location>
</feature>
<dbReference type="SUPFAM" id="SSF51735">
    <property type="entry name" value="NAD(P)-binding Rossmann-fold domains"/>
    <property type="match status" value="1"/>
</dbReference>
<dbReference type="Gene3D" id="3.40.50.720">
    <property type="entry name" value="NAD(P)-binding Rossmann-like Domain"/>
    <property type="match status" value="1"/>
</dbReference>
<evidence type="ECO:0000256" key="11">
    <source>
        <dbReference type="ARBA" id="ARBA00048841"/>
    </source>
</evidence>
<comment type="pathway">
    <text evidence="1">Amino-acid biosynthesis; L-threonine biosynthesis; L-threonine from L-aspartate: step 3/5.</text>
</comment>
<dbReference type="EMBL" id="LSDG01000005">
    <property type="protein sequence ID" value="KXB68201.1"/>
    <property type="molecule type" value="Genomic_DNA"/>
</dbReference>
<keyword evidence="8 12" id="KW-0560">Oxidoreductase</keyword>
<evidence type="ECO:0000256" key="6">
    <source>
        <dbReference type="ARBA" id="ARBA00022605"/>
    </source>
</evidence>
<dbReference type="UniPathway" id="UPA00051">
    <property type="reaction ID" value="UER00465"/>
</dbReference>
<keyword evidence="9" id="KW-0915">Sodium</keyword>
<feature type="active site" description="Proton donor" evidence="13">
    <location>
        <position position="201"/>
    </location>
</feature>
<keyword evidence="12 14" id="KW-0521">NADP</keyword>
<feature type="binding site" evidence="14">
    <location>
        <position position="186"/>
    </location>
    <ligand>
        <name>L-homoserine</name>
        <dbReference type="ChEBI" id="CHEBI:57476"/>
    </ligand>
</feature>
<dbReference type="InterPro" id="IPR001342">
    <property type="entry name" value="HDH_cat"/>
</dbReference>
<dbReference type="GO" id="GO:0050661">
    <property type="term" value="F:NADP binding"/>
    <property type="evidence" value="ECO:0007669"/>
    <property type="project" value="InterPro"/>
</dbReference>
<evidence type="ECO:0000256" key="9">
    <source>
        <dbReference type="ARBA" id="ARBA00023053"/>
    </source>
</evidence>
<evidence type="ECO:0000256" key="14">
    <source>
        <dbReference type="PIRSR" id="PIRSR036497-2"/>
    </source>
</evidence>
<dbReference type="PIRSF" id="PIRSF036497">
    <property type="entry name" value="HDH_short"/>
    <property type="match status" value="1"/>
</dbReference>
<dbReference type="OrthoDB" id="9808167at2"/>
<feature type="binding site" evidence="14">
    <location>
        <position position="101"/>
    </location>
    <ligand>
        <name>NADPH</name>
        <dbReference type="ChEBI" id="CHEBI:57783"/>
    </ligand>
</feature>
<evidence type="ECO:0000259" key="15">
    <source>
        <dbReference type="Pfam" id="PF00742"/>
    </source>
</evidence>
<dbReference type="FunFam" id="3.30.360.10:FF:000005">
    <property type="entry name" value="Homoserine dehydrogenase"/>
    <property type="match status" value="1"/>
</dbReference>
<dbReference type="Proteomes" id="UP000070442">
    <property type="component" value="Unassembled WGS sequence"/>
</dbReference>
<dbReference type="PANTHER" id="PTHR43331">
    <property type="entry name" value="HOMOSERINE DEHYDROGENASE"/>
    <property type="match status" value="1"/>
</dbReference>
<dbReference type="STRING" id="755172.HMPREF1863_00222"/>
<evidence type="ECO:0000256" key="1">
    <source>
        <dbReference type="ARBA" id="ARBA00005056"/>
    </source>
</evidence>